<dbReference type="InterPro" id="IPR006311">
    <property type="entry name" value="TAT_signal"/>
</dbReference>
<evidence type="ECO:0000313" key="1">
    <source>
        <dbReference type="EMBL" id="MER7179301.1"/>
    </source>
</evidence>
<proteinExistence type="predicted"/>
<dbReference type="Pfam" id="PF01547">
    <property type="entry name" value="SBP_bac_1"/>
    <property type="match status" value="1"/>
</dbReference>
<dbReference type="PANTHER" id="PTHR43649">
    <property type="entry name" value="ARABINOSE-BINDING PROTEIN-RELATED"/>
    <property type="match status" value="1"/>
</dbReference>
<gene>
    <name evidence="1" type="ORF">ABT404_07435</name>
</gene>
<dbReference type="SUPFAM" id="SSF53850">
    <property type="entry name" value="Periplasmic binding protein-like II"/>
    <property type="match status" value="1"/>
</dbReference>
<keyword evidence="2" id="KW-1185">Reference proteome</keyword>
<sequence length="429" mass="46529">MANPQTSRRRFLAGLGAAGTAALLSGCVTDTSSGKGSSKGAVTLQSNLSAPQAKTAMEDLVAAYGKKGSGKASLNTIAAETFRTQLPTYLTSANPPDVYTWYPGSVADAYAKKNLLLDLDEAWSSSPDLKRYTKALHSLCTASSGKKVFVPNTYYWWGMFYRKSNFAKWGVSAPTSWDGFLDLCDKLKSKGVAPIGLGAGGNTPWVASAWFDYLDIRINGAQYHRELLAGKHRFDDPEVRKVFDRWQEVLPYFDPNGTALAFQDATTALLGGKTGMMLIGTFFADSAPKSALDDIDFFRFPVIDSKIPLAEEAPVDGYFASARTGRRDQVVDLMKYLATAEAQEIYIKGSSGTVLPCNPDAKDAGTALVKKGRAHVAEAAEITQFFNRDSSDALQPTADTALTKFLAKPKQIGSILTDWQRDAQKIWNA</sequence>
<organism evidence="1 2">
    <name type="scientific">Streptomyces hyaluromycini</name>
    <dbReference type="NCBI Taxonomy" id="1377993"/>
    <lineage>
        <taxon>Bacteria</taxon>
        <taxon>Bacillati</taxon>
        <taxon>Actinomycetota</taxon>
        <taxon>Actinomycetes</taxon>
        <taxon>Kitasatosporales</taxon>
        <taxon>Streptomycetaceae</taxon>
        <taxon>Streptomyces</taxon>
    </lineage>
</organism>
<dbReference type="InterPro" id="IPR050490">
    <property type="entry name" value="Bact_solute-bd_prot1"/>
</dbReference>
<dbReference type="RefSeq" id="WP_350778380.1">
    <property type="nucleotide sequence ID" value="NZ_JBEPEK010000036.1"/>
</dbReference>
<dbReference type="Gene3D" id="3.40.190.10">
    <property type="entry name" value="Periplasmic binding protein-like II"/>
    <property type="match status" value="2"/>
</dbReference>
<reference evidence="1 2" key="1">
    <citation type="submission" date="2024-06" db="EMBL/GenBank/DDBJ databases">
        <title>The Natural Products Discovery Center: Release of the First 8490 Sequenced Strains for Exploring Actinobacteria Biosynthetic Diversity.</title>
        <authorList>
            <person name="Kalkreuter E."/>
            <person name="Kautsar S.A."/>
            <person name="Yang D."/>
            <person name="Bader C.D."/>
            <person name="Teijaro C.N."/>
            <person name="Fluegel L."/>
            <person name="Davis C.M."/>
            <person name="Simpson J.R."/>
            <person name="Lauterbach L."/>
            <person name="Steele A.D."/>
            <person name="Gui C."/>
            <person name="Meng S."/>
            <person name="Li G."/>
            <person name="Viehrig K."/>
            <person name="Ye F."/>
            <person name="Su P."/>
            <person name="Kiefer A.F."/>
            <person name="Nichols A."/>
            <person name="Cepeda A.J."/>
            <person name="Yan W."/>
            <person name="Fan B."/>
            <person name="Jiang Y."/>
            <person name="Adhikari A."/>
            <person name="Zheng C.-J."/>
            <person name="Schuster L."/>
            <person name="Cowan T.M."/>
            <person name="Smanski M.J."/>
            <person name="Chevrette M.G."/>
            <person name="De Carvalho L.P.S."/>
            <person name="Shen B."/>
        </authorList>
    </citation>
    <scope>NUCLEOTIDE SEQUENCE [LARGE SCALE GENOMIC DNA]</scope>
    <source>
        <strain evidence="1 2">NPDC000234</strain>
    </source>
</reference>
<name>A0ABV1WR57_9ACTN</name>
<dbReference type="PROSITE" id="PS51318">
    <property type="entry name" value="TAT"/>
    <property type="match status" value="1"/>
</dbReference>
<dbReference type="InterPro" id="IPR006059">
    <property type="entry name" value="SBP"/>
</dbReference>
<evidence type="ECO:0000313" key="2">
    <source>
        <dbReference type="Proteomes" id="UP001474181"/>
    </source>
</evidence>
<protein>
    <submittedName>
        <fullName evidence="1">Extracellular solute-binding protein</fullName>
    </submittedName>
</protein>
<accession>A0ABV1WR57</accession>
<dbReference type="EMBL" id="JBEPEK010000036">
    <property type="protein sequence ID" value="MER7179301.1"/>
    <property type="molecule type" value="Genomic_DNA"/>
</dbReference>
<dbReference type="Proteomes" id="UP001474181">
    <property type="component" value="Unassembled WGS sequence"/>
</dbReference>
<comment type="caution">
    <text evidence="1">The sequence shown here is derived from an EMBL/GenBank/DDBJ whole genome shotgun (WGS) entry which is preliminary data.</text>
</comment>